<keyword evidence="3 6" id="KW-0812">Transmembrane</keyword>
<name>A0A9D3Q801_MEGAT</name>
<keyword evidence="8" id="KW-1185">Reference proteome</keyword>
<dbReference type="OrthoDB" id="1641903at2759"/>
<evidence type="ECO:0000256" key="6">
    <source>
        <dbReference type="SAM" id="Phobius"/>
    </source>
</evidence>
<reference evidence="7" key="1">
    <citation type="submission" date="2021-01" db="EMBL/GenBank/DDBJ databases">
        <authorList>
            <person name="Zahm M."/>
            <person name="Roques C."/>
            <person name="Cabau C."/>
            <person name="Klopp C."/>
            <person name="Donnadieu C."/>
            <person name="Jouanno E."/>
            <person name="Lampietro C."/>
            <person name="Louis A."/>
            <person name="Herpin A."/>
            <person name="Echchiki A."/>
            <person name="Berthelot C."/>
            <person name="Parey E."/>
            <person name="Roest-Crollius H."/>
            <person name="Braasch I."/>
            <person name="Postlethwait J."/>
            <person name="Bobe J."/>
            <person name="Montfort J."/>
            <person name="Bouchez O."/>
            <person name="Begum T."/>
            <person name="Mejri S."/>
            <person name="Adams A."/>
            <person name="Chen W.-J."/>
            <person name="Guiguen Y."/>
        </authorList>
    </citation>
    <scope>NUCLEOTIDE SEQUENCE</scope>
    <source>
        <strain evidence="7">YG-15Mar2019-1</strain>
        <tissue evidence="7">Brain</tissue>
    </source>
</reference>
<evidence type="ECO:0000256" key="5">
    <source>
        <dbReference type="ARBA" id="ARBA00023136"/>
    </source>
</evidence>
<evidence type="ECO:0000256" key="2">
    <source>
        <dbReference type="ARBA" id="ARBA00008821"/>
    </source>
</evidence>
<evidence type="ECO:0000256" key="4">
    <source>
        <dbReference type="ARBA" id="ARBA00022989"/>
    </source>
</evidence>
<evidence type="ECO:0000313" key="7">
    <source>
        <dbReference type="EMBL" id="KAG7480770.1"/>
    </source>
</evidence>
<evidence type="ECO:0000313" key="8">
    <source>
        <dbReference type="Proteomes" id="UP001046870"/>
    </source>
</evidence>
<sequence>MCELDDPTDQSLDHVTELKERPAVLLSRRVTGAGRDTERVVERGMGVGKNTTSKSVDSGGEGGKYEEDTKHGADFYPIPVVLNGVSQAAADQDTENTELMAIYIKENEGAEKSSLSETVDSADSVDARRMDMIYTIEDTPPWYLCVFLGLQHYLTCFSGTIAVPFLLAEAMCVGFDQWATSQLIGTIFFCVGITTLLQ</sequence>
<dbReference type="Pfam" id="PF00860">
    <property type="entry name" value="Xan_ur_permease"/>
    <property type="match status" value="1"/>
</dbReference>
<evidence type="ECO:0008006" key="9">
    <source>
        <dbReference type="Google" id="ProtNLM"/>
    </source>
</evidence>
<dbReference type="InterPro" id="IPR006043">
    <property type="entry name" value="NCS2"/>
</dbReference>
<comment type="caution">
    <text evidence="7">The sequence shown here is derived from an EMBL/GenBank/DDBJ whole genome shotgun (WGS) entry which is preliminary data.</text>
</comment>
<protein>
    <recommendedName>
        <fullName evidence="9">Solute carrier family 23 member 2</fullName>
    </recommendedName>
</protein>
<dbReference type="GO" id="GO:0022857">
    <property type="term" value="F:transmembrane transporter activity"/>
    <property type="evidence" value="ECO:0007669"/>
    <property type="project" value="InterPro"/>
</dbReference>
<evidence type="ECO:0000256" key="3">
    <source>
        <dbReference type="ARBA" id="ARBA00022692"/>
    </source>
</evidence>
<dbReference type="Proteomes" id="UP001046870">
    <property type="component" value="Chromosome 4"/>
</dbReference>
<dbReference type="EMBL" id="JAFDVH010000004">
    <property type="protein sequence ID" value="KAG7480770.1"/>
    <property type="molecule type" value="Genomic_DNA"/>
</dbReference>
<dbReference type="PANTHER" id="PTHR11119">
    <property type="entry name" value="XANTHINE-URACIL / VITAMIN C PERMEASE FAMILY MEMBER"/>
    <property type="match status" value="1"/>
</dbReference>
<keyword evidence="4 6" id="KW-1133">Transmembrane helix</keyword>
<feature type="transmembrane region" description="Helical" evidence="6">
    <location>
        <begin position="179"/>
        <end position="197"/>
    </location>
</feature>
<proteinExistence type="inferred from homology"/>
<gene>
    <name evidence="7" type="ORF">MATL_G00059800</name>
</gene>
<dbReference type="AlphaFoldDB" id="A0A9D3Q801"/>
<organism evidence="7 8">
    <name type="scientific">Megalops atlanticus</name>
    <name type="common">Tarpon</name>
    <name type="synonym">Clupea gigantea</name>
    <dbReference type="NCBI Taxonomy" id="7932"/>
    <lineage>
        <taxon>Eukaryota</taxon>
        <taxon>Metazoa</taxon>
        <taxon>Chordata</taxon>
        <taxon>Craniata</taxon>
        <taxon>Vertebrata</taxon>
        <taxon>Euteleostomi</taxon>
        <taxon>Actinopterygii</taxon>
        <taxon>Neopterygii</taxon>
        <taxon>Teleostei</taxon>
        <taxon>Elopiformes</taxon>
        <taxon>Megalopidae</taxon>
        <taxon>Megalops</taxon>
    </lineage>
</organism>
<feature type="transmembrane region" description="Helical" evidence="6">
    <location>
        <begin position="142"/>
        <end position="167"/>
    </location>
</feature>
<comment type="subcellular location">
    <subcellularLocation>
        <location evidence="1">Membrane</location>
        <topology evidence="1">Multi-pass membrane protein</topology>
    </subcellularLocation>
</comment>
<accession>A0A9D3Q801</accession>
<comment type="similarity">
    <text evidence="2">Belongs to the nucleobase:cation symporter-2 (NCS2) (TC 2.A.40) family.</text>
</comment>
<feature type="non-terminal residue" evidence="7">
    <location>
        <position position="1"/>
    </location>
</feature>
<dbReference type="GO" id="GO:0016020">
    <property type="term" value="C:membrane"/>
    <property type="evidence" value="ECO:0007669"/>
    <property type="project" value="UniProtKB-SubCell"/>
</dbReference>
<evidence type="ECO:0000256" key="1">
    <source>
        <dbReference type="ARBA" id="ARBA00004141"/>
    </source>
</evidence>
<keyword evidence="5 6" id="KW-0472">Membrane</keyword>